<dbReference type="SUPFAM" id="SSF53590">
    <property type="entry name" value="Nucleoside hydrolase"/>
    <property type="match status" value="1"/>
</dbReference>
<evidence type="ECO:0000313" key="5">
    <source>
        <dbReference type="Proteomes" id="UP000198806"/>
    </source>
</evidence>
<evidence type="ECO:0000256" key="1">
    <source>
        <dbReference type="ARBA" id="ARBA00022801"/>
    </source>
</evidence>
<keyword evidence="2" id="KW-0326">Glycosidase</keyword>
<keyword evidence="5" id="KW-1185">Reference proteome</keyword>
<dbReference type="STRING" id="1527.SAMN04489757_13835"/>
<dbReference type="CDD" id="cd02650">
    <property type="entry name" value="nuc_hydro_CaPnhB"/>
    <property type="match status" value="1"/>
</dbReference>
<proteinExistence type="predicted"/>
<reference evidence="4 5" key="1">
    <citation type="submission" date="2016-10" db="EMBL/GenBank/DDBJ databases">
        <authorList>
            <person name="de Groot N.N."/>
        </authorList>
    </citation>
    <scope>NUCLEOTIDE SEQUENCE [LARGE SCALE GENOMIC DNA]</scope>
    <source>
        <strain evidence="4 5">DSM 1283</strain>
    </source>
</reference>
<name>A0A1I5I4C8_9FIRM</name>
<protein>
    <submittedName>
        <fullName evidence="4">Purine nucleosidase</fullName>
    </submittedName>
</protein>
<evidence type="ECO:0000259" key="3">
    <source>
        <dbReference type="Pfam" id="PF01156"/>
    </source>
</evidence>
<dbReference type="Proteomes" id="UP000198806">
    <property type="component" value="Unassembled WGS sequence"/>
</dbReference>
<evidence type="ECO:0000256" key="2">
    <source>
        <dbReference type="ARBA" id="ARBA00023295"/>
    </source>
</evidence>
<feature type="domain" description="Inosine/uridine-preferring nucleoside hydrolase" evidence="3">
    <location>
        <begin position="6"/>
        <end position="287"/>
    </location>
</feature>
<dbReference type="EMBL" id="FOWD01000038">
    <property type="protein sequence ID" value="SFO54931.1"/>
    <property type="molecule type" value="Genomic_DNA"/>
</dbReference>
<evidence type="ECO:0000313" key="4">
    <source>
        <dbReference type="EMBL" id="SFO54931.1"/>
    </source>
</evidence>
<dbReference type="GO" id="GO:0006152">
    <property type="term" value="P:purine nucleoside catabolic process"/>
    <property type="evidence" value="ECO:0007669"/>
    <property type="project" value="TreeGrafter"/>
</dbReference>
<accession>A0A1I5I4C8</accession>
<dbReference type="PANTHER" id="PTHR12304:SF4">
    <property type="entry name" value="URIDINE NUCLEOSIDASE"/>
    <property type="match status" value="1"/>
</dbReference>
<organism evidence="4 5">
    <name type="scientific">Anaerocolumna aminovalerica</name>
    <dbReference type="NCBI Taxonomy" id="1527"/>
    <lineage>
        <taxon>Bacteria</taxon>
        <taxon>Bacillati</taxon>
        <taxon>Bacillota</taxon>
        <taxon>Clostridia</taxon>
        <taxon>Lachnospirales</taxon>
        <taxon>Lachnospiraceae</taxon>
        <taxon>Anaerocolumna</taxon>
    </lineage>
</organism>
<dbReference type="Pfam" id="PF01156">
    <property type="entry name" value="IU_nuc_hydro"/>
    <property type="match status" value="1"/>
</dbReference>
<dbReference type="GO" id="GO:0008477">
    <property type="term" value="F:purine nucleosidase activity"/>
    <property type="evidence" value="ECO:0007669"/>
    <property type="project" value="TreeGrafter"/>
</dbReference>
<dbReference type="PANTHER" id="PTHR12304">
    <property type="entry name" value="INOSINE-URIDINE PREFERRING NUCLEOSIDE HYDROLASE"/>
    <property type="match status" value="1"/>
</dbReference>
<keyword evidence="1" id="KW-0378">Hydrolase</keyword>
<gene>
    <name evidence="4" type="ORF">SAMN04489757_13835</name>
</gene>
<dbReference type="Gene3D" id="3.90.245.10">
    <property type="entry name" value="Ribonucleoside hydrolase-like"/>
    <property type="match status" value="1"/>
</dbReference>
<sequence length="316" mass="35141">MKMKHILIDCDTGIDDSIAILYALKSKGLHVEGFTTVYGNTSSRQAAENTLRLIKLSKCGYEIPVALGANENLEGEYGPIPTHIHGDNGIGNVELPKSEQKLLEESAPDFIIRKANELQGDLTIVALGRLTNIALALVKDPRLPYKVKNLVIMGGTINKPGNVNPYAEANIYGDARAADIVFRAGFHMTVVGLDVTTETYLSGQDISTLEKYCAEENRDIVDFIKSALKFYFKFNYDSTGIQDGCVVHDPLAMLIAENPSIGEYRMIRAAVEYESQEFRGMIKTDERFISDYSHDEILYCIRVDSELATRRLLSVF</sequence>
<dbReference type="GO" id="GO:0005829">
    <property type="term" value="C:cytosol"/>
    <property type="evidence" value="ECO:0007669"/>
    <property type="project" value="TreeGrafter"/>
</dbReference>
<dbReference type="InterPro" id="IPR036452">
    <property type="entry name" value="Ribo_hydro-like"/>
</dbReference>
<dbReference type="InterPro" id="IPR023186">
    <property type="entry name" value="IUNH"/>
</dbReference>
<dbReference type="InterPro" id="IPR001910">
    <property type="entry name" value="Inosine/uridine_hydrolase_dom"/>
</dbReference>
<dbReference type="AlphaFoldDB" id="A0A1I5I4C8"/>